<dbReference type="Pfam" id="PF12822">
    <property type="entry name" value="ECF_trnsprt"/>
    <property type="match status" value="1"/>
</dbReference>
<evidence type="ECO:0000256" key="8">
    <source>
        <dbReference type="PIRNR" id="PIRNR037778"/>
    </source>
</evidence>
<evidence type="ECO:0000256" key="7">
    <source>
        <dbReference type="ARBA" id="ARBA00023136"/>
    </source>
</evidence>
<keyword evidence="4 8" id="KW-1003">Cell membrane</keyword>
<feature type="transmembrane region" description="Helical" evidence="9">
    <location>
        <begin position="100"/>
        <end position="124"/>
    </location>
</feature>
<keyword evidence="7 8" id="KW-0472">Membrane</keyword>
<dbReference type="PANTHER" id="PTHR38438">
    <property type="entry name" value="RIBOFLAVIN TRANSPORTER RIBU"/>
    <property type="match status" value="1"/>
</dbReference>
<organism evidence="10 11">
    <name type="scientific">Lentilactobacillus parafarraginis F0439</name>
    <dbReference type="NCBI Taxonomy" id="797515"/>
    <lineage>
        <taxon>Bacteria</taxon>
        <taxon>Bacillati</taxon>
        <taxon>Bacillota</taxon>
        <taxon>Bacilli</taxon>
        <taxon>Lactobacillales</taxon>
        <taxon>Lactobacillaceae</taxon>
        <taxon>Lentilactobacillus</taxon>
    </lineage>
</organism>
<feature type="transmembrane region" description="Helical" evidence="9">
    <location>
        <begin position="136"/>
        <end position="158"/>
    </location>
</feature>
<dbReference type="Proteomes" id="UP000004625">
    <property type="component" value="Unassembled WGS sequence"/>
</dbReference>
<dbReference type="GO" id="GO:0032217">
    <property type="term" value="F:riboflavin transmembrane transporter activity"/>
    <property type="evidence" value="ECO:0007669"/>
    <property type="project" value="UniProtKB-UniRule"/>
</dbReference>
<evidence type="ECO:0000256" key="5">
    <source>
        <dbReference type="ARBA" id="ARBA00022692"/>
    </source>
</evidence>
<reference evidence="10 11" key="1">
    <citation type="submission" date="2011-09" db="EMBL/GenBank/DDBJ databases">
        <authorList>
            <person name="Weinstock G."/>
            <person name="Sodergren E."/>
            <person name="Clifton S."/>
            <person name="Fulton L."/>
            <person name="Fulton B."/>
            <person name="Courtney L."/>
            <person name="Fronick C."/>
            <person name="Harrison M."/>
            <person name="Strong C."/>
            <person name="Farmer C."/>
            <person name="Delahaunty K."/>
            <person name="Markovic C."/>
            <person name="Hall O."/>
            <person name="Minx P."/>
            <person name="Tomlinson C."/>
            <person name="Mitreva M."/>
            <person name="Hou S."/>
            <person name="Chen J."/>
            <person name="Wollam A."/>
            <person name="Pepin K.H."/>
            <person name="Johnson M."/>
            <person name="Bhonagiri V."/>
            <person name="Zhang X."/>
            <person name="Suruliraj S."/>
            <person name="Warren W."/>
            <person name="Chinwalla A."/>
            <person name="Mardis E.R."/>
            <person name="Wilson R.K."/>
        </authorList>
    </citation>
    <scope>NUCLEOTIDE SEQUENCE [LARGE SCALE GENOMIC DNA]</scope>
    <source>
        <strain evidence="10 11">F0439</strain>
    </source>
</reference>
<name>G9ZSE7_9LACO</name>
<accession>G9ZSE7</accession>
<evidence type="ECO:0000313" key="11">
    <source>
        <dbReference type="Proteomes" id="UP000004625"/>
    </source>
</evidence>
<evidence type="ECO:0000256" key="2">
    <source>
        <dbReference type="ARBA" id="ARBA00005540"/>
    </source>
</evidence>
<feature type="transmembrane region" description="Helical" evidence="9">
    <location>
        <begin position="178"/>
        <end position="201"/>
    </location>
</feature>
<dbReference type="HOGENOM" id="CLU_086673_2_2_9"/>
<dbReference type="STRING" id="797515.HMPREF9103_02666"/>
<dbReference type="PIRSF" id="PIRSF037778">
    <property type="entry name" value="UCP037778_transp_RibU"/>
    <property type="match status" value="1"/>
</dbReference>
<feature type="transmembrane region" description="Helical" evidence="9">
    <location>
        <begin position="36"/>
        <end position="57"/>
    </location>
</feature>
<gene>
    <name evidence="10" type="ORF">HMPREF9103_02666</name>
</gene>
<sequence length="212" mass="23244">MIPSGLFLKINHWKKGIFLMEHSSNKQVMTTRLVELSVLAGCSYILMFFSFPIIPIVPFMKIDFADMPILIGAVLFGPVSGITIAGLKSLLYWVTTGASIPGFIGVGSSLLSSITLILAFYWGNRWFASAKKYAKISLVIGLMAVSLAIIMSLSNWIAVIPLYINLIGFKLSLPLSSIILYGVVPFNLIKGVIVGGLFYGIKDKILPRLKLR</sequence>
<keyword evidence="11" id="KW-1185">Reference proteome</keyword>
<dbReference type="AlphaFoldDB" id="G9ZSE7"/>
<dbReference type="InterPro" id="IPR025720">
    <property type="entry name" value="RibU"/>
</dbReference>
<evidence type="ECO:0000256" key="1">
    <source>
        <dbReference type="ARBA" id="ARBA00004651"/>
    </source>
</evidence>
<comment type="function">
    <text evidence="8">Probably a riboflavin-binding protein that interacts with the energy-coupling factor (ECF) ABC-transporter complex.</text>
</comment>
<keyword evidence="6 9" id="KW-1133">Transmembrane helix</keyword>
<comment type="caution">
    <text evidence="10">The sequence shown here is derived from an EMBL/GenBank/DDBJ whole genome shotgun (WGS) entry which is preliminary data.</text>
</comment>
<evidence type="ECO:0000256" key="4">
    <source>
        <dbReference type="ARBA" id="ARBA00022475"/>
    </source>
</evidence>
<dbReference type="PANTHER" id="PTHR38438:SF1">
    <property type="entry name" value="RIBOFLAVIN TRANSPORTER RIBU"/>
    <property type="match status" value="1"/>
</dbReference>
<protein>
    <recommendedName>
        <fullName evidence="8">Riboflavin transporter</fullName>
    </recommendedName>
</protein>
<evidence type="ECO:0000256" key="6">
    <source>
        <dbReference type="ARBA" id="ARBA00022989"/>
    </source>
</evidence>
<evidence type="ECO:0000313" key="10">
    <source>
        <dbReference type="EMBL" id="EHL95927.1"/>
    </source>
</evidence>
<dbReference type="eggNOG" id="COG3601">
    <property type="taxonomic scope" value="Bacteria"/>
</dbReference>
<dbReference type="InterPro" id="IPR024529">
    <property type="entry name" value="ECF_trnsprt_substrate-spec"/>
</dbReference>
<comment type="subcellular location">
    <subcellularLocation>
        <location evidence="1">Cell membrane</location>
        <topology evidence="1">Multi-pass membrane protein</topology>
    </subcellularLocation>
</comment>
<dbReference type="Gene3D" id="1.10.1760.20">
    <property type="match status" value="1"/>
</dbReference>
<comment type="similarity">
    <text evidence="2 8">Belongs to the prokaryotic riboflavin transporter (P-RFT) (TC 2.A.87) family.</text>
</comment>
<feature type="transmembrane region" description="Helical" evidence="9">
    <location>
        <begin position="69"/>
        <end position="94"/>
    </location>
</feature>
<dbReference type="GO" id="GO:0005886">
    <property type="term" value="C:plasma membrane"/>
    <property type="evidence" value="ECO:0007669"/>
    <property type="project" value="UniProtKB-SubCell"/>
</dbReference>
<evidence type="ECO:0000256" key="3">
    <source>
        <dbReference type="ARBA" id="ARBA00022448"/>
    </source>
</evidence>
<keyword evidence="3 8" id="KW-0813">Transport</keyword>
<evidence type="ECO:0000256" key="9">
    <source>
        <dbReference type="SAM" id="Phobius"/>
    </source>
</evidence>
<dbReference type="PATRIC" id="fig|797515.3.peg.2411"/>
<dbReference type="EMBL" id="AGEY01000195">
    <property type="protein sequence ID" value="EHL95927.1"/>
    <property type="molecule type" value="Genomic_DNA"/>
</dbReference>
<proteinExistence type="inferred from homology"/>
<keyword evidence="5 9" id="KW-0812">Transmembrane</keyword>